<dbReference type="NCBIfam" id="NF008761">
    <property type="entry name" value="PRK11797.1"/>
    <property type="match status" value="1"/>
</dbReference>
<dbReference type="HAMAP" id="MF_01661">
    <property type="entry name" value="D_rib_pyranase"/>
    <property type="match status" value="1"/>
</dbReference>
<dbReference type="InterPro" id="IPR007721">
    <property type="entry name" value="RbsD_FucU"/>
</dbReference>
<dbReference type="AlphaFoldDB" id="A0A077N2H4"/>
<dbReference type="UniPathway" id="UPA00916">
    <property type="reaction ID" value="UER00888"/>
</dbReference>
<evidence type="ECO:0000313" key="7">
    <source>
        <dbReference type="EMBL" id="CDG96351.1"/>
    </source>
</evidence>
<dbReference type="GO" id="GO:0019303">
    <property type="term" value="P:D-ribose catabolic process"/>
    <property type="evidence" value="ECO:0007669"/>
    <property type="project" value="UniProtKB-UniRule"/>
</dbReference>
<keyword evidence="4 6" id="KW-0413">Isomerase</keyword>
<comment type="caution">
    <text evidence="7">The sequence shown here is derived from an EMBL/GenBank/DDBJ whole genome shotgun (WGS) entry which is preliminary data.</text>
</comment>
<dbReference type="InterPro" id="IPR023750">
    <property type="entry name" value="RbsD-like_sf"/>
</dbReference>
<feature type="binding site" evidence="6">
    <location>
        <begin position="128"/>
        <end position="130"/>
    </location>
    <ligand>
        <name>substrate</name>
    </ligand>
</feature>
<proteinExistence type="inferred from homology"/>
<comment type="catalytic activity">
    <reaction evidence="1 6">
        <text>beta-D-ribopyranose = beta-D-ribofuranose</text>
        <dbReference type="Rhea" id="RHEA:25432"/>
        <dbReference type="ChEBI" id="CHEBI:27476"/>
        <dbReference type="ChEBI" id="CHEBI:47002"/>
        <dbReference type="EC" id="5.4.99.62"/>
    </reaction>
</comment>
<dbReference type="Gene3D" id="3.40.1650.10">
    <property type="entry name" value="RbsD-like domain"/>
    <property type="match status" value="1"/>
</dbReference>
<dbReference type="HOGENOM" id="CLU_135498_0_0_6"/>
<dbReference type="EMBL" id="CBSW010000121">
    <property type="protein sequence ID" value="CDG96351.1"/>
    <property type="molecule type" value="Genomic_DNA"/>
</dbReference>
<dbReference type="GO" id="GO:0062193">
    <property type="term" value="F:D-ribose pyranase activity"/>
    <property type="evidence" value="ECO:0007669"/>
    <property type="project" value="UniProtKB-EC"/>
</dbReference>
<comment type="pathway">
    <text evidence="6">Carbohydrate metabolism; D-ribose degradation; D-ribose 5-phosphate from beta-D-ribopyranose: step 1/2.</text>
</comment>
<evidence type="ECO:0000256" key="3">
    <source>
        <dbReference type="ARBA" id="ARBA00022490"/>
    </source>
</evidence>
<gene>
    <name evidence="6 7" type="primary">rbsD</name>
    <name evidence="7" type="ORF">XBP1_2070007</name>
</gene>
<protein>
    <recommendedName>
        <fullName evidence="2 6">D-ribose pyranase</fullName>
        <ecNumber evidence="2 6">5.4.99.62</ecNumber>
    </recommendedName>
</protein>
<evidence type="ECO:0000256" key="2">
    <source>
        <dbReference type="ARBA" id="ARBA00012862"/>
    </source>
</evidence>
<dbReference type="Proteomes" id="UP000028511">
    <property type="component" value="Unassembled WGS sequence"/>
</dbReference>
<evidence type="ECO:0000313" key="8">
    <source>
        <dbReference type="Proteomes" id="UP000028511"/>
    </source>
</evidence>
<evidence type="ECO:0000256" key="5">
    <source>
        <dbReference type="ARBA" id="ARBA00023277"/>
    </source>
</evidence>
<feature type="binding site" evidence="6">
    <location>
        <position position="28"/>
    </location>
    <ligand>
        <name>substrate</name>
    </ligand>
</feature>
<feature type="binding site" evidence="6">
    <location>
        <position position="106"/>
    </location>
    <ligand>
        <name>substrate</name>
    </ligand>
</feature>
<dbReference type="Pfam" id="PF05025">
    <property type="entry name" value="RbsD_FucU"/>
    <property type="match status" value="1"/>
</dbReference>
<dbReference type="RefSeq" id="WP_038194873.1">
    <property type="nucleotide sequence ID" value="NZ_CAWLWN010000184.1"/>
</dbReference>
<comment type="similarity">
    <text evidence="6">Belongs to the RbsD / FucU family. RbsD subfamily.</text>
</comment>
<dbReference type="InterPro" id="IPR023064">
    <property type="entry name" value="D-ribose_pyranase"/>
</dbReference>
<dbReference type="SUPFAM" id="SSF102546">
    <property type="entry name" value="RbsD-like"/>
    <property type="match status" value="1"/>
</dbReference>
<dbReference type="PANTHER" id="PTHR37831">
    <property type="entry name" value="D-RIBOSE PYRANASE"/>
    <property type="match status" value="1"/>
</dbReference>
<reference evidence="7" key="1">
    <citation type="submission" date="2013-07" db="EMBL/GenBank/DDBJ databases">
        <title>Sub-species coevolution in mutualistic symbiosis.</title>
        <authorList>
            <person name="Murfin K."/>
            <person name="Klassen J."/>
            <person name="Lee M."/>
            <person name="Forst S."/>
            <person name="Stock P."/>
            <person name="Goodrich-Blair H."/>
        </authorList>
    </citation>
    <scope>NUCLEOTIDE SEQUENCE [LARGE SCALE GENOMIC DNA]</scope>
    <source>
        <strain evidence="7">Puntauvense</strain>
    </source>
</reference>
<comment type="function">
    <text evidence="6">Catalyzes the interconversion of beta-pyran and beta-furan forms of D-ribose.</text>
</comment>
<evidence type="ECO:0000256" key="4">
    <source>
        <dbReference type="ARBA" id="ARBA00023235"/>
    </source>
</evidence>
<keyword evidence="5 6" id="KW-0119">Carbohydrate metabolism</keyword>
<comment type="subcellular location">
    <subcellularLocation>
        <location evidence="6">Cytoplasm</location>
    </subcellularLocation>
</comment>
<accession>A0A077N2H4</accession>
<dbReference type="PANTHER" id="PTHR37831:SF1">
    <property type="entry name" value="D-RIBOSE PYRANASE"/>
    <property type="match status" value="1"/>
</dbReference>
<dbReference type="GO" id="GO:0005829">
    <property type="term" value="C:cytosol"/>
    <property type="evidence" value="ECO:0007669"/>
    <property type="project" value="TreeGrafter"/>
</dbReference>
<organism evidence="7 8">
    <name type="scientific">Xenorhabdus bovienii str. puntauvense</name>
    <dbReference type="NCBI Taxonomy" id="1398201"/>
    <lineage>
        <taxon>Bacteria</taxon>
        <taxon>Pseudomonadati</taxon>
        <taxon>Pseudomonadota</taxon>
        <taxon>Gammaproteobacteria</taxon>
        <taxon>Enterobacterales</taxon>
        <taxon>Morganellaceae</taxon>
        <taxon>Xenorhabdus</taxon>
    </lineage>
</organism>
<feature type="active site" description="Proton donor" evidence="6">
    <location>
        <position position="20"/>
    </location>
</feature>
<name>A0A077N2H4_XENBV</name>
<comment type="subunit">
    <text evidence="6">Homodecamer.</text>
</comment>
<keyword evidence="3 6" id="KW-0963">Cytoplasm</keyword>
<dbReference type="GO" id="GO:0016872">
    <property type="term" value="F:intramolecular lyase activity"/>
    <property type="evidence" value="ECO:0007669"/>
    <property type="project" value="UniProtKB-UniRule"/>
</dbReference>
<evidence type="ECO:0000256" key="1">
    <source>
        <dbReference type="ARBA" id="ARBA00000223"/>
    </source>
</evidence>
<evidence type="ECO:0000256" key="6">
    <source>
        <dbReference type="HAMAP-Rule" id="MF_01661"/>
    </source>
</evidence>
<dbReference type="EC" id="5.4.99.62" evidence="2 6"/>
<sequence length="139" mass="15215">MKKGVLLHSDISAVISRLGHTDQITISDAGLPIPLSTQRIDLALTQGIPDLMSVFDVVVQEMQVEAAILAAEMIDHNPQIHEQIIKRIAELETKQGNAIAIEYVSHNILKEKTEKSKAIIRTGECSPYANILLCSGVTF</sequence>
<dbReference type="GO" id="GO:0048029">
    <property type="term" value="F:monosaccharide binding"/>
    <property type="evidence" value="ECO:0007669"/>
    <property type="project" value="InterPro"/>
</dbReference>